<dbReference type="AlphaFoldDB" id="A0A1G2JP05"/>
<organism evidence="1 2">
    <name type="scientific">Candidatus Staskawiczbacteria bacterium RIFOXYD1_FULL_32_13</name>
    <dbReference type="NCBI Taxonomy" id="1802234"/>
    <lineage>
        <taxon>Bacteria</taxon>
        <taxon>Candidatus Staskawicziibacteriota</taxon>
    </lineage>
</organism>
<comment type="caution">
    <text evidence="1">The sequence shown here is derived from an EMBL/GenBank/DDBJ whole genome shotgun (WGS) entry which is preliminary data.</text>
</comment>
<sequence length="71" mass="8448">MENLEKKDIEPATDMEVVLFLAQHIENPCEDSNGNNLRDYYLRYARNTLKNMKDQNARNTLQRVIEIYSKK</sequence>
<proteinExistence type="predicted"/>
<reference evidence="1 2" key="1">
    <citation type="journal article" date="2016" name="Nat. Commun.">
        <title>Thousands of microbial genomes shed light on interconnected biogeochemical processes in an aquifer system.</title>
        <authorList>
            <person name="Anantharaman K."/>
            <person name="Brown C.T."/>
            <person name="Hug L.A."/>
            <person name="Sharon I."/>
            <person name="Castelle C.J."/>
            <person name="Probst A.J."/>
            <person name="Thomas B.C."/>
            <person name="Singh A."/>
            <person name="Wilkins M.J."/>
            <person name="Karaoz U."/>
            <person name="Brodie E.L."/>
            <person name="Williams K.H."/>
            <person name="Hubbard S.S."/>
            <person name="Banfield J.F."/>
        </authorList>
    </citation>
    <scope>NUCLEOTIDE SEQUENCE [LARGE SCALE GENOMIC DNA]</scope>
</reference>
<gene>
    <name evidence="1" type="ORF">A2561_02760</name>
</gene>
<evidence type="ECO:0000313" key="1">
    <source>
        <dbReference type="EMBL" id="OGZ87988.1"/>
    </source>
</evidence>
<protein>
    <submittedName>
        <fullName evidence="1">Uncharacterized protein</fullName>
    </submittedName>
</protein>
<dbReference type="Proteomes" id="UP000178935">
    <property type="component" value="Unassembled WGS sequence"/>
</dbReference>
<name>A0A1G2JP05_9BACT</name>
<evidence type="ECO:0000313" key="2">
    <source>
        <dbReference type="Proteomes" id="UP000178935"/>
    </source>
</evidence>
<accession>A0A1G2JP05</accession>
<dbReference type="EMBL" id="MHPU01000034">
    <property type="protein sequence ID" value="OGZ87988.1"/>
    <property type="molecule type" value="Genomic_DNA"/>
</dbReference>